<protein>
    <recommendedName>
        <fullName evidence="4">Apple domain-containing protein</fullName>
    </recommendedName>
</protein>
<accession>A0A8S9YQQ4</accession>
<evidence type="ECO:0000313" key="3">
    <source>
        <dbReference type="Proteomes" id="UP000822476"/>
    </source>
</evidence>
<evidence type="ECO:0008006" key="4">
    <source>
        <dbReference type="Google" id="ProtNLM"/>
    </source>
</evidence>
<feature type="signal peptide" evidence="1">
    <location>
        <begin position="1"/>
        <end position="22"/>
    </location>
</feature>
<dbReference type="AlphaFoldDB" id="A0A8S9YQQ4"/>
<name>A0A8S9YQQ4_9TREM</name>
<dbReference type="Proteomes" id="UP000822476">
    <property type="component" value="Unassembled WGS sequence"/>
</dbReference>
<reference evidence="2" key="1">
    <citation type="submission" date="2019-07" db="EMBL/GenBank/DDBJ databases">
        <title>Annotation for the trematode Paragonimus miyazaki's.</title>
        <authorList>
            <person name="Choi Y.-J."/>
        </authorList>
    </citation>
    <scope>NUCLEOTIDE SEQUENCE</scope>
    <source>
        <strain evidence="2">Japan</strain>
    </source>
</reference>
<organism evidence="2 3">
    <name type="scientific">Paragonimus skrjabini miyazakii</name>
    <dbReference type="NCBI Taxonomy" id="59628"/>
    <lineage>
        <taxon>Eukaryota</taxon>
        <taxon>Metazoa</taxon>
        <taxon>Spiralia</taxon>
        <taxon>Lophotrochozoa</taxon>
        <taxon>Platyhelminthes</taxon>
        <taxon>Trematoda</taxon>
        <taxon>Digenea</taxon>
        <taxon>Plagiorchiida</taxon>
        <taxon>Troglotremata</taxon>
        <taxon>Troglotrematidae</taxon>
        <taxon>Paragonimus</taxon>
    </lineage>
</organism>
<gene>
    <name evidence="2" type="ORF">EG68_05176</name>
</gene>
<keyword evidence="1" id="KW-0732">Signal</keyword>
<feature type="chain" id="PRO_5035833401" description="Apple domain-containing protein" evidence="1">
    <location>
        <begin position="23"/>
        <end position="115"/>
    </location>
</feature>
<sequence>MLPTFWSHFFQLLTFKILLTHATLCLEIGKHIIYSQYNAEEVRNFCVEECRRKNWCCATNIIAKYDCYLMSYDAKHLRPTIGQINTTLHVATSQHWIGGPFSLFPDRKNAPKEGA</sequence>
<evidence type="ECO:0000256" key="1">
    <source>
        <dbReference type="SAM" id="SignalP"/>
    </source>
</evidence>
<comment type="caution">
    <text evidence="2">The sequence shown here is derived from an EMBL/GenBank/DDBJ whole genome shotgun (WGS) entry which is preliminary data.</text>
</comment>
<proteinExistence type="predicted"/>
<keyword evidence="3" id="KW-1185">Reference proteome</keyword>
<evidence type="ECO:0000313" key="2">
    <source>
        <dbReference type="EMBL" id="KAF7257289.1"/>
    </source>
</evidence>
<dbReference type="EMBL" id="JTDE01002492">
    <property type="protein sequence ID" value="KAF7257289.1"/>
    <property type="molecule type" value="Genomic_DNA"/>
</dbReference>